<evidence type="ECO:0000256" key="1">
    <source>
        <dbReference type="SAM" id="MobiDB-lite"/>
    </source>
</evidence>
<protein>
    <submittedName>
        <fullName evidence="3">Uncharacterized protein</fullName>
    </submittedName>
</protein>
<organism evidence="3 4">
    <name type="scientific">Capsella rubella</name>
    <dbReference type="NCBI Taxonomy" id="81985"/>
    <lineage>
        <taxon>Eukaryota</taxon>
        <taxon>Viridiplantae</taxon>
        <taxon>Streptophyta</taxon>
        <taxon>Embryophyta</taxon>
        <taxon>Tracheophyta</taxon>
        <taxon>Spermatophyta</taxon>
        <taxon>Magnoliopsida</taxon>
        <taxon>eudicotyledons</taxon>
        <taxon>Gunneridae</taxon>
        <taxon>Pentapetalae</taxon>
        <taxon>rosids</taxon>
        <taxon>malvids</taxon>
        <taxon>Brassicales</taxon>
        <taxon>Brassicaceae</taxon>
        <taxon>Camelineae</taxon>
        <taxon>Capsella</taxon>
    </lineage>
</organism>
<feature type="chain" id="PRO_5004340133" evidence="2">
    <location>
        <begin position="29"/>
        <end position="86"/>
    </location>
</feature>
<dbReference type="Proteomes" id="UP000029121">
    <property type="component" value="Unassembled WGS sequence"/>
</dbReference>
<feature type="non-terminal residue" evidence="3">
    <location>
        <position position="86"/>
    </location>
</feature>
<reference evidence="4" key="1">
    <citation type="journal article" date="2013" name="Nat. Genet.">
        <title>The Capsella rubella genome and the genomic consequences of rapid mating system evolution.</title>
        <authorList>
            <person name="Slotte T."/>
            <person name="Hazzouri K.M."/>
            <person name="Agren J.A."/>
            <person name="Koenig D."/>
            <person name="Maumus F."/>
            <person name="Guo Y.L."/>
            <person name="Steige K."/>
            <person name="Platts A.E."/>
            <person name="Escobar J.S."/>
            <person name="Newman L.K."/>
            <person name="Wang W."/>
            <person name="Mandakova T."/>
            <person name="Vello E."/>
            <person name="Smith L.M."/>
            <person name="Henz S.R."/>
            <person name="Steffen J."/>
            <person name="Takuno S."/>
            <person name="Brandvain Y."/>
            <person name="Coop G."/>
            <person name="Andolfatto P."/>
            <person name="Hu T.T."/>
            <person name="Blanchette M."/>
            <person name="Clark R.M."/>
            <person name="Quesneville H."/>
            <person name="Nordborg M."/>
            <person name="Gaut B.S."/>
            <person name="Lysak M.A."/>
            <person name="Jenkins J."/>
            <person name="Grimwood J."/>
            <person name="Chapman J."/>
            <person name="Prochnik S."/>
            <person name="Shu S."/>
            <person name="Rokhsar D."/>
            <person name="Schmutz J."/>
            <person name="Weigel D."/>
            <person name="Wright S.I."/>
        </authorList>
    </citation>
    <scope>NUCLEOTIDE SEQUENCE [LARGE SCALE GENOMIC DNA]</scope>
    <source>
        <strain evidence="4">cv. Monte Gargano</strain>
    </source>
</reference>
<evidence type="ECO:0000313" key="3">
    <source>
        <dbReference type="EMBL" id="EOA14292.1"/>
    </source>
</evidence>
<dbReference type="AlphaFoldDB" id="R0EYC2"/>
<proteinExistence type="predicted"/>
<dbReference type="EMBL" id="KB870812">
    <property type="protein sequence ID" value="EOA14292.1"/>
    <property type="molecule type" value="Genomic_DNA"/>
</dbReference>
<accession>R0EYC2</accession>
<name>R0EYC2_9BRAS</name>
<sequence length="86" mass="9378">MGKNGSSKLVHVLMLLLLLSFIFQHTESALPAEHGLPSITGRRILAYYKHDGAIGTPSSRSRRGGGGHDSPPNHQYHLPLTRAKPK</sequence>
<gene>
    <name evidence="3" type="ORF">CARUB_v10027458mg</name>
</gene>
<evidence type="ECO:0000313" key="4">
    <source>
        <dbReference type="Proteomes" id="UP000029121"/>
    </source>
</evidence>
<feature type="region of interest" description="Disordered" evidence="1">
    <location>
        <begin position="53"/>
        <end position="86"/>
    </location>
</feature>
<keyword evidence="4" id="KW-1185">Reference proteome</keyword>
<keyword evidence="2" id="KW-0732">Signal</keyword>
<evidence type="ECO:0000256" key="2">
    <source>
        <dbReference type="SAM" id="SignalP"/>
    </source>
</evidence>
<feature type="signal peptide" evidence="2">
    <location>
        <begin position="1"/>
        <end position="28"/>
    </location>
</feature>